<feature type="compositionally biased region" description="Acidic residues" evidence="3">
    <location>
        <begin position="260"/>
        <end position="275"/>
    </location>
</feature>
<feature type="region of interest" description="Disordered" evidence="3">
    <location>
        <begin position="260"/>
        <end position="284"/>
    </location>
</feature>
<dbReference type="PANTHER" id="PTHR13890">
    <property type="entry name" value="RNA SPLICING PROTEIN MRS2, MITOCHONDRIAL"/>
    <property type="match status" value="1"/>
</dbReference>
<dbReference type="InterPro" id="IPR039204">
    <property type="entry name" value="MRS2-like"/>
</dbReference>
<reference evidence="5 6" key="1">
    <citation type="submission" date="2024-02" db="EMBL/GenBank/DDBJ databases">
        <authorList>
            <person name="Vignale AGUSTIN F."/>
            <person name="Sosa J E."/>
            <person name="Modenutti C."/>
        </authorList>
    </citation>
    <scope>NUCLEOTIDE SEQUENCE [LARGE SCALE GENOMIC DNA]</scope>
</reference>
<dbReference type="CDD" id="cd12823">
    <property type="entry name" value="Mrs2_Mfm1p-like"/>
    <property type="match status" value="1"/>
</dbReference>
<organism evidence="5 6">
    <name type="scientific">Ilex paraguariensis</name>
    <name type="common">yerba mate</name>
    <dbReference type="NCBI Taxonomy" id="185542"/>
    <lineage>
        <taxon>Eukaryota</taxon>
        <taxon>Viridiplantae</taxon>
        <taxon>Streptophyta</taxon>
        <taxon>Embryophyta</taxon>
        <taxon>Tracheophyta</taxon>
        <taxon>Spermatophyta</taxon>
        <taxon>Magnoliopsida</taxon>
        <taxon>eudicotyledons</taxon>
        <taxon>Gunneridae</taxon>
        <taxon>Pentapetalae</taxon>
        <taxon>asterids</taxon>
        <taxon>campanulids</taxon>
        <taxon>Aquifoliales</taxon>
        <taxon>Aquifoliaceae</taxon>
        <taxon>Ilex</taxon>
    </lineage>
</organism>
<name>A0ABC8T3H0_9AQUA</name>
<evidence type="ECO:0000256" key="2">
    <source>
        <dbReference type="RuleBase" id="RU366041"/>
    </source>
</evidence>
<feature type="transmembrane region" description="Helical" evidence="2">
    <location>
        <begin position="340"/>
        <end position="364"/>
    </location>
</feature>
<evidence type="ECO:0000313" key="6">
    <source>
        <dbReference type="Proteomes" id="UP001642360"/>
    </source>
</evidence>
<accession>A0ABC8T3H0</accession>
<dbReference type="Pfam" id="PF22099">
    <property type="entry name" value="MRS2-like"/>
    <property type="match status" value="2"/>
</dbReference>
<evidence type="ECO:0000256" key="3">
    <source>
        <dbReference type="SAM" id="MobiDB-lite"/>
    </source>
</evidence>
<protein>
    <recommendedName>
        <fullName evidence="2">Magnesium transporter</fullName>
    </recommendedName>
</protein>
<comment type="function">
    <text evidence="2">Magnesium transporter that may mediate the influx of magnesium.</text>
</comment>
<dbReference type="GO" id="GO:0015095">
    <property type="term" value="F:magnesium ion transmembrane transporter activity"/>
    <property type="evidence" value="ECO:0007669"/>
    <property type="project" value="UniProtKB-ARBA"/>
</dbReference>
<comment type="subcellular location">
    <subcellularLocation>
        <location evidence="2">Membrane</location>
        <topology evidence="2">Multi-pass membrane protein</topology>
    </subcellularLocation>
</comment>
<dbReference type="Gene3D" id="1.20.58.340">
    <property type="entry name" value="Magnesium transport protein CorA, transmembrane region"/>
    <property type="match status" value="1"/>
</dbReference>
<dbReference type="PANTHER" id="PTHR13890:SF29">
    <property type="entry name" value="MAGNESIUM TRANSPORTER MRS2-F"/>
    <property type="match status" value="1"/>
</dbReference>
<proteinExistence type="inferred from homology"/>
<dbReference type="FunFam" id="2.40.128.330:FF:000001">
    <property type="entry name" value="Magnesium transporter MRS2-1"/>
    <property type="match status" value="1"/>
</dbReference>
<evidence type="ECO:0000256" key="1">
    <source>
        <dbReference type="ARBA" id="ARBA00007535"/>
    </source>
</evidence>
<dbReference type="Gene3D" id="2.40.128.330">
    <property type="match status" value="1"/>
</dbReference>
<feature type="region of interest" description="Disordered" evidence="3">
    <location>
        <begin position="110"/>
        <end position="154"/>
    </location>
</feature>
<keyword evidence="2" id="KW-1133">Transmembrane helix</keyword>
<keyword evidence="2" id="KW-0460">Magnesium</keyword>
<dbReference type="Proteomes" id="UP001642360">
    <property type="component" value="Unassembled WGS sequence"/>
</dbReference>
<keyword evidence="2" id="KW-0406">Ion transport</keyword>
<feature type="compositionally biased region" description="Polar residues" evidence="3">
    <location>
        <begin position="144"/>
        <end position="154"/>
    </location>
</feature>
<comment type="caution">
    <text evidence="5">The sequence shown here is derived from an EMBL/GenBank/DDBJ whole genome shotgun (WGS) entry which is preliminary data.</text>
</comment>
<comment type="similarity">
    <text evidence="1 2">Belongs to the CorA metal ion transporter (MIT) (TC 1.A.35.5) family.</text>
</comment>
<dbReference type="GO" id="GO:0016020">
    <property type="term" value="C:membrane"/>
    <property type="evidence" value="ECO:0007669"/>
    <property type="project" value="UniProtKB-SubCell"/>
</dbReference>
<keyword evidence="2" id="KW-0813">Transport</keyword>
<feature type="transmembrane region" description="Helical" evidence="2">
    <location>
        <begin position="384"/>
        <end position="403"/>
    </location>
</feature>
<evidence type="ECO:0000313" key="5">
    <source>
        <dbReference type="EMBL" id="CAK9163972.1"/>
    </source>
</evidence>
<dbReference type="FunFam" id="1.20.58.340:FF:000023">
    <property type="entry name" value="Magnesium transporter MRS2-E"/>
    <property type="match status" value="1"/>
</dbReference>
<dbReference type="AlphaFoldDB" id="A0ABC8T3H0"/>
<gene>
    <name evidence="4" type="ORF">ILEXP_LOCUS20298</name>
    <name evidence="5" type="ORF">ILEXP_LOCUS33042</name>
</gene>
<keyword evidence="2" id="KW-0812">Transmembrane</keyword>
<dbReference type="EMBL" id="CAUOFW020004124">
    <property type="protein sequence ID" value="CAK9163972.1"/>
    <property type="molecule type" value="Genomic_DNA"/>
</dbReference>
<keyword evidence="2" id="KW-0472">Membrane</keyword>
<evidence type="ECO:0000313" key="4">
    <source>
        <dbReference type="EMBL" id="CAK9152110.1"/>
    </source>
</evidence>
<keyword evidence="6" id="KW-1185">Reference proteome</keyword>
<dbReference type="EMBL" id="CAUOFW020002210">
    <property type="protein sequence ID" value="CAK9152110.1"/>
    <property type="molecule type" value="Genomic_DNA"/>
</dbReference>
<sequence>MGNSDELMILSPLVRRKDVETRAWLIVQEIGKSHIEEVGKQSIMRRTGIPARDLRVLDPKLSYPSTILGRERAIVLNLENLKAIVTATEMLILNPNDPGVAPFVSDLEHKLSSSDGSQPIAIQGSDEDINDSPSGLLPEPSDGRPTNHTNTSKMGGSKVLPFEFRVLEICLKFVCKGLESETSTLEQEAYPTLDKLSTSINLLNLQRVRLIKSRLVALFGRVQKIRDEIEHLLNDDMDMAEMYLTDKIVNQQLEELELDDETENDADIIDDDNDGDTLNNKNSSTILTAQKPRIEELEMLLEAYFVQIEGTLSRLSTMREYVDDTEDYINIILDDKQNQLLQVGVVMSTALVMLNVGIVTIGLLSINVRIPLFDFGVPRQFYEATAGIVGGCTFIYFMAIIWFKRKGLLG</sequence>